<comment type="caution">
    <text evidence="2">The sequence shown here is derived from an EMBL/GenBank/DDBJ whole genome shotgun (WGS) entry which is preliminary data.</text>
</comment>
<name>A0A366DVL7_9NOCA</name>
<evidence type="ECO:0000256" key="1">
    <source>
        <dbReference type="SAM" id="Phobius"/>
    </source>
</evidence>
<dbReference type="RefSeq" id="WP_198161643.1">
    <property type="nucleotide sequence ID" value="NZ_QNRE01000002.1"/>
</dbReference>
<feature type="transmembrane region" description="Helical" evidence="1">
    <location>
        <begin position="68"/>
        <end position="87"/>
    </location>
</feature>
<organism evidence="2 3">
    <name type="scientific">Nocardia puris</name>
    <dbReference type="NCBI Taxonomy" id="208602"/>
    <lineage>
        <taxon>Bacteria</taxon>
        <taxon>Bacillati</taxon>
        <taxon>Actinomycetota</taxon>
        <taxon>Actinomycetes</taxon>
        <taxon>Mycobacteriales</taxon>
        <taxon>Nocardiaceae</taxon>
        <taxon>Nocardia</taxon>
    </lineage>
</organism>
<proteinExistence type="predicted"/>
<dbReference type="STRING" id="1210090.GCA_001613185_00084"/>
<keyword evidence="1" id="KW-0812">Transmembrane</keyword>
<dbReference type="InterPro" id="IPR021214">
    <property type="entry name" value="DUF2568"/>
</dbReference>
<accession>A0A366DVL7</accession>
<evidence type="ECO:0000313" key="2">
    <source>
        <dbReference type="EMBL" id="RBO94117.1"/>
    </source>
</evidence>
<sequence>MRRAVTGANLGLMFLLELGVVIGAGYWGFTLSAGWPVRIAAGVLTPLLFVLMWALFGAAADARFRLAGWWRVALEVIWFGGGALLWAEAVSPAAGVVFFALWVVNALVRVLWQGGLLVDVAGRA</sequence>
<keyword evidence="3" id="KW-1185">Reference proteome</keyword>
<feature type="transmembrane region" description="Helical" evidence="1">
    <location>
        <begin position="12"/>
        <end position="29"/>
    </location>
</feature>
<keyword evidence="1" id="KW-1133">Transmembrane helix</keyword>
<dbReference type="Proteomes" id="UP000252586">
    <property type="component" value="Unassembled WGS sequence"/>
</dbReference>
<dbReference type="Pfam" id="PF10823">
    <property type="entry name" value="DUF2568"/>
    <property type="match status" value="1"/>
</dbReference>
<dbReference type="EMBL" id="QNRE01000002">
    <property type="protein sequence ID" value="RBO94117.1"/>
    <property type="molecule type" value="Genomic_DNA"/>
</dbReference>
<reference evidence="2 3" key="1">
    <citation type="submission" date="2018-06" db="EMBL/GenBank/DDBJ databases">
        <title>Genomic Encyclopedia of Type Strains, Phase IV (KMG-IV): sequencing the most valuable type-strain genomes for metagenomic binning, comparative biology and taxonomic classification.</title>
        <authorList>
            <person name="Goeker M."/>
        </authorList>
    </citation>
    <scope>NUCLEOTIDE SEQUENCE [LARGE SCALE GENOMIC DNA]</scope>
    <source>
        <strain evidence="2 3">DSM 44599</strain>
    </source>
</reference>
<gene>
    <name evidence="2" type="ORF">DFR74_102539</name>
</gene>
<evidence type="ECO:0000313" key="3">
    <source>
        <dbReference type="Proteomes" id="UP000252586"/>
    </source>
</evidence>
<keyword evidence="1" id="KW-0472">Membrane</keyword>
<protein>
    <submittedName>
        <fullName evidence="2">Uncharacterized protein DUF2568</fullName>
    </submittedName>
</protein>
<feature type="transmembrane region" description="Helical" evidence="1">
    <location>
        <begin position="35"/>
        <end position="56"/>
    </location>
</feature>
<feature type="transmembrane region" description="Helical" evidence="1">
    <location>
        <begin position="93"/>
        <end position="112"/>
    </location>
</feature>
<dbReference type="AlphaFoldDB" id="A0A366DVL7"/>